<name>A8RJK8_ENTBW</name>
<reference evidence="1 2" key="2">
    <citation type="submission" date="2007-09" db="EMBL/GenBank/DDBJ databases">
        <title>Draft genome sequence of Clostridium bolteae (ATCC BAA-613).</title>
        <authorList>
            <person name="Sudarsanam P."/>
            <person name="Ley R."/>
            <person name="Guruge J."/>
            <person name="Turnbaugh P.J."/>
            <person name="Mahowald M."/>
            <person name="Liep D."/>
            <person name="Gordon J."/>
        </authorList>
    </citation>
    <scope>NUCLEOTIDE SEQUENCE [LARGE SCALE GENOMIC DNA]</scope>
    <source>
        <strain evidence="2">ATCC BAA-613 / DSM 15670 / CCUG 46953 / JCM 12243 / WAL 16351</strain>
    </source>
</reference>
<comment type="caution">
    <text evidence="1">The sequence shown here is derived from an EMBL/GenBank/DDBJ whole genome shotgun (WGS) entry which is preliminary data.</text>
</comment>
<dbReference type="EMBL" id="ABCC02000011">
    <property type="protein sequence ID" value="EDP18581.1"/>
    <property type="molecule type" value="Genomic_DNA"/>
</dbReference>
<dbReference type="AlphaFoldDB" id="A8RJK8"/>
<protein>
    <submittedName>
        <fullName evidence="1">Uncharacterized protein</fullName>
    </submittedName>
</protein>
<dbReference type="HOGENOM" id="CLU_3287286_0_0_9"/>
<sequence length="40" mass="4457">MNVFDPISVLAGGGVQSKKMNYKFKTINFTKLNITVILIL</sequence>
<accession>A8RJK8</accession>
<gene>
    <name evidence="1" type="ORF">CLOBOL_00943</name>
</gene>
<evidence type="ECO:0000313" key="1">
    <source>
        <dbReference type="EMBL" id="EDP18581.1"/>
    </source>
</evidence>
<reference evidence="1 2" key="1">
    <citation type="submission" date="2007-08" db="EMBL/GenBank/DDBJ databases">
        <authorList>
            <person name="Fulton L."/>
            <person name="Clifton S."/>
            <person name="Fulton B."/>
            <person name="Xu J."/>
            <person name="Minx P."/>
            <person name="Pepin K.H."/>
            <person name="Johnson M."/>
            <person name="Thiruvilangam P."/>
            <person name="Bhonagiri V."/>
            <person name="Nash W.E."/>
            <person name="Mardis E.R."/>
            <person name="Wilson R.K."/>
        </authorList>
    </citation>
    <scope>NUCLEOTIDE SEQUENCE [LARGE SCALE GENOMIC DNA]</scope>
    <source>
        <strain evidence="2">ATCC BAA-613 / DSM 15670 / CCUG 46953 / JCM 12243 / WAL 16351</strain>
    </source>
</reference>
<organism evidence="1 2">
    <name type="scientific">Enterocloster bolteae (strain ATCC BAA-613 / DSM 15670 / CCUG 46953 / JCM 12243 / WAL 16351)</name>
    <name type="common">Clostridium bolteae</name>
    <dbReference type="NCBI Taxonomy" id="411902"/>
    <lineage>
        <taxon>Bacteria</taxon>
        <taxon>Bacillati</taxon>
        <taxon>Bacillota</taxon>
        <taxon>Clostridia</taxon>
        <taxon>Lachnospirales</taxon>
        <taxon>Lachnospiraceae</taxon>
        <taxon>Enterocloster</taxon>
    </lineage>
</organism>
<evidence type="ECO:0000313" key="2">
    <source>
        <dbReference type="Proteomes" id="UP000005396"/>
    </source>
</evidence>
<dbReference type="Proteomes" id="UP000005396">
    <property type="component" value="Unassembled WGS sequence"/>
</dbReference>
<dbReference type="PaxDb" id="411902-CLOBOL_00943"/>
<proteinExistence type="predicted"/>